<feature type="transmembrane region" description="Helical" evidence="5">
    <location>
        <begin position="224"/>
        <end position="242"/>
    </location>
</feature>
<keyword evidence="7" id="KW-1185">Reference proteome</keyword>
<gene>
    <name evidence="6" type="ORF">ZOSMA_132G00610</name>
</gene>
<feature type="transmembrane region" description="Helical" evidence="5">
    <location>
        <begin position="47"/>
        <end position="68"/>
    </location>
</feature>
<evidence type="ECO:0000256" key="1">
    <source>
        <dbReference type="ARBA" id="ARBA00004141"/>
    </source>
</evidence>
<comment type="subcellular location">
    <subcellularLocation>
        <location evidence="1">Membrane</location>
        <topology evidence="1">Multi-pass membrane protein</topology>
    </subcellularLocation>
</comment>
<keyword evidence="3 5" id="KW-1133">Transmembrane helix</keyword>
<dbReference type="GO" id="GO:0015267">
    <property type="term" value="F:channel activity"/>
    <property type="evidence" value="ECO:0007669"/>
    <property type="project" value="InterPro"/>
</dbReference>
<dbReference type="PANTHER" id="PTHR47720:SF1">
    <property type="entry name" value="AQUAPORIN SIP2-1-RELATED"/>
    <property type="match status" value="1"/>
</dbReference>
<dbReference type="Proteomes" id="UP000036987">
    <property type="component" value="Unassembled WGS sequence"/>
</dbReference>
<dbReference type="STRING" id="29655.A0A0K9Q1A6"/>
<dbReference type="PANTHER" id="PTHR47720">
    <property type="entry name" value="AQUAPORIN SIP2-1-RELATED"/>
    <property type="match status" value="1"/>
</dbReference>
<feature type="transmembrane region" description="Helical" evidence="5">
    <location>
        <begin position="89"/>
        <end position="109"/>
    </location>
</feature>
<dbReference type="EMBL" id="LFYR01000379">
    <property type="protein sequence ID" value="KMZ74292.1"/>
    <property type="molecule type" value="Genomic_DNA"/>
</dbReference>
<comment type="caution">
    <text evidence="6">The sequence shown here is derived from an EMBL/GenBank/DDBJ whole genome shotgun (WGS) entry which is preliminary data.</text>
</comment>
<evidence type="ECO:0000313" key="6">
    <source>
        <dbReference type="EMBL" id="KMZ74292.1"/>
    </source>
</evidence>
<protein>
    <submittedName>
        <fullName evidence="6">Uncharacterized protein</fullName>
    </submittedName>
</protein>
<dbReference type="GO" id="GO:0005783">
    <property type="term" value="C:endoplasmic reticulum"/>
    <property type="evidence" value="ECO:0000318"/>
    <property type="project" value="GO_Central"/>
</dbReference>
<reference evidence="7" key="1">
    <citation type="journal article" date="2016" name="Nature">
        <title>The genome of the seagrass Zostera marina reveals angiosperm adaptation to the sea.</title>
        <authorList>
            <person name="Olsen J.L."/>
            <person name="Rouze P."/>
            <person name="Verhelst B."/>
            <person name="Lin Y.-C."/>
            <person name="Bayer T."/>
            <person name="Collen J."/>
            <person name="Dattolo E."/>
            <person name="De Paoli E."/>
            <person name="Dittami S."/>
            <person name="Maumus F."/>
            <person name="Michel G."/>
            <person name="Kersting A."/>
            <person name="Lauritano C."/>
            <person name="Lohaus R."/>
            <person name="Toepel M."/>
            <person name="Tonon T."/>
            <person name="Vanneste K."/>
            <person name="Amirebrahimi M."/>
            <person name="Brakel J."/>
            <person name="Bostroem C."/>
            <person name="Chovatia M."/>
            <person name="Grimwood J."/>
            <person name="Jenkins J.W."/>
            <person name="Jueterbock A."/>
            <person name="Mraz A."/>
            <person name="Stam W.T."/>
            <person name="Tice H."/>
            <person name="Bornberg-Bauer E."/>
            <person name="Green P.J."/>
            <person name="Pearson G.A."/>
            <person name="Procaccini G."/>
            <person name="Duarte C.M."/>
            <person name="Schmutz J."/>
            <person name="Reusch T.B.H."/>
            <person name="Van de Peer Y."/>
        </authorList>
    </citation>
    <scope>NUCLEOTIDE SEQUENCE [LARGE SCALE GENOMIC DNA]</scope>
    <source>
        <strain evidence="7">cv. Finnish</strain>
    </source>
</reference>
<evidence type="ECO:0000256" key="2">
    <source>
        <dbReference type="ARBA" id="ARBA00022692"/>
    </source>
</evidence>
<dbReference type="AlphaFoldDB" id="A0A0K9Q1A6"/>
<dbReference type="InterPro" id="IPR023271">
    <property type="entry name" value="Aquaporin-like"/>
</dbReference>
<dbReference type="GO" id="GO:0016020">
    <property type="term" value="C:membrane"/>
    <property type="evidence" value="ECO:0007669"/>
    <property type="project" value="UniProtKB-SubCell"/>
</dbReference>
<evidence type="ECO:0000256" key="4">
    <source>
        <dbReference type="ARBA" id="ARBA00023136"/>
    </source>
</evidence>
<sequence length="254" mass="28163">MKVLRLWDQRRAELGGGKIRYNKYGRGGTDEGDQTNEIGLSLVASDFILTILWICGSDFITVLVYDIFNGGEFDRWILSIILRYLLARFGQVTGGGTFTTLPILASAAYGDLSEFRFVVVWRVFAQVIGYAVGNRLTTKAVPAVLKVGTLRGALTEGLMSFTMVIGYLGLRQTVPSLFVKIFISEILRMTLDNLVSGITGGFISPAKFIGLTFSHGIYLSRKQLIVNFVASLYATGLAVFVFRKMTPTKRNKWD</sequence>
<evidence type="ECO:0000256" key="5">
    <source>
        <dbReference type="SAM" id="Phobius"/>
    </source>
</evidence>
<proteinExistence type="predicted"/>
<keyword evidence="4 5" id="KW-0472">Membrane</keyword>
<evidence type="ECO:0000256" key="3">
    <source>
        <dbReference type="ARBA" id="ARBA00022989"/>
    </source>
</evidence>
<dbReference type="OrthoDB" id="1580043at2759"/>
<evidence type="ECO:0000313" key="7">
    <source>
        <dbReference type="Proteomes" id="UP000036987"/>
    </source>
</evidence>
<accession>A0A0K9Q1A6</accession>
<name>A0A0K9Q1A6_ZOSMR</name>
<organism evidence="6 7">
    <name type="scientific">Zostera marina</name>
    <name type="common">Eelgrass</name>
    <dbReference type="NCBI Taxonomy" id="29655"/>
    <lineage>
        <taxon>Eukaryota</taxon>
        <taxon>Viridiplantae</taxon>
        <taxon>Streptophyta</taxon>
        <taxon>Embryophyta</taxon>
        <taxon>Tracheophyta</taxon>
        <taxon>Spermatophyta</taxon>
        <taxon>Magnoliopsida</taxon>
        <taxon>Liliopsida</taxon>
        <taxon>Zosteraceae</taxon>
        <taxon>Zostera</taxon>
    </lineage>
</organism>
<dbReference type="SUPFAM" id="SSF81338">
    <property type="entry name" value="Aquaporin-like"/>
    <property type="match status" value="1"/>
</dbReference>
<dbReference type="InterPro" id="IPR044226">
    <property type="entry name" value="SIP2-1-like"/>
</dbReference>
<keyword evidence="2 5" id="KW-0812">Transmembrane</keyword>
<feature type="transmembrane region" description="Helical" evidence="5">
    <location>
        <begin position="153"/>
        <end position="170"/>
    </location>
</feature>